<reference evidence="3" key="1">
    <citation type="journal article" date="2019" name="Int. J. Syst. Evol. Microbiol.">
        <title>The Global Catalogue of Microorganisms (GCM) 10K type strain sequencing project: providing services to taxonomists for standard genome sequencing and annotation.</title>
        <authorList>
            <consortium name="The Broad Institute Genomics Platform"/>
            <consortium name="The Broad Institute Genome Sequencing Center for Infectious Disease"/>
            <person name="Wu L."/>
            <person name="Ma J."/>
        </authorList>
    </citation>
    <scope>NUCLEOTIDE SEQUENCE [LARGE SCALE GENOMIC DNA]</scope>
    <source>
        <strain evidence="3">CCUG 60529</strain>
    </source>
</reference>
<gene>
    <name evidence="2" type="ORF">ACFQ0I_06760</name>
</gene>
<sequence>MESYKNEFSNKDITVCYEPCKCVHAEKCAKELSEVFRLSIIPWINLDGTETKKIINQIKRCPSGALTYRKNFKKRAS</sequence>
<organism evidence="2 3">
    <name type="scientific">Mariniflexile aquimaris</name>
    <dbReference type="NCBI Taxonomy" id="881009"/>
    <lineage>
        <taxon>Bacteria</taxon>
        <taxon>Pseudomonadati</taxon>
        <taxon>Bacteroidota</taxon>
        <taxon>Flavobacteriia</taxon>
        <taxon>Flavobacteriales</taxon>
        <taxon>Flavobacteriaceae</taxon>
        <taxon>Mariniflexile</taxon>
    </lineage>
</organism>
<evidence type="ECO:0000259" key="1">
    <source>
        <dbReference type="Pfam" id="PF06902"/>
    </source>
</evidence>
<accession>A0ABW3BRV9</accession>
<name>A0ABW3BRV9_9FLAO</name>
<evidence type="ECO:0000313" key="2">
    <source>
        <dbReference type="EMBL" id="MFD0835453.1"/>
    </source>
</evidence>
<dbReference type="Proteomes" id="UP001597011">
    <property type="component" value="Unassembled WGS sequence"/>
</dbReference>
<keyword evidence="3" id="KW-1185">Reference proteome</keyword>
<dbReference type="InterPro" id="IPR010693">
    <property type="entry name" value="Divergent_4Fe-4S_mono-cluster"/>
</dbReference>
<protein>
    <submittedName>
        <fullName evidence="2">(4Fe-4S)-binding protein</fullName>
    </submittedName>
</protein>
<dbReference type="RefSeq" id="WP_379940625.1">
    <property type="nucleotide sequence ID" value="NZ_JBHTIB010000008.1"/>
</dbReference>
<dbReference type="EMBL" id="JBHTIB010000008">
    <property type="protein sequence ID" value="MFD0835453.1"/>
    <property type="molecule type" value="Genomic_DNA"/>
</dbReference>
<dbReference type="Pfam" id="PF06902">
    <property type="entry name" value="Fer4_19"/>
    <property type="match status" value="1"/>
</dbReference>
<feature type="domain" description="Divergent 4Fe-4S mono-cluster" evidence="1">
    <location>
        <begin position="9"/>
        <end position="70"/>
    </location>
</feature>
<comment type="caution">
    <text evidence="2">The sequence shown here is derived from an EMBL/GenBank/DDBJ whole genome shotgun (WGS) entry which is preliminary data.</text>
</comment>
<evidence type="ECO:0000313" key="3">
    <source>
        <dbReference type="Proteomes" id="UP001597011"/>
    </source>
</evidence>
<proteinExistence type="predicted"/>